<evidence type="ECO:0000313" key="2">
    <source>
        <dbReference type="EMBL" id="GIQ69269.1"/>
    </source>
</evidence>
<evidence type="ECO:0000256" key="1">
    <source>
        <dbReference type="SAM" id="MobiDB-lite"/>
    </source>
</evidence>
<comment type="caution">
    <text evidence="2">The sequence shown here is derived from an EMBL/GenBank/DDBJ whole genome shotgun (WGS) entry which is preliminary data.</text>
</comment>
<dbReference type="Proteomes" id="UP000677918">
    <property type="component" value="Unassembled WGS sequence"/>
</dbReference>
<gene>
    <name evidence="2" type="ORF">XYCOK13_20930</name>
</gene>
<feature type="compositionally biased region" description="Basic residues" evidence="1">
    <location>
        <begin position="16"/>
        <end position="32"/>
    </location>
</feature>
<feature type="region of interest" description="Disordered" evidence="1">
    <location>
        <begin position="1"/>
        <end position="34"/>
    </location>
</feature>
<name>A0A8J4H1P6_9BACL</name>
<protein>
    <submittedName>
        <fullName evidence="2">Uncharacterized protein</fullName>
    </submittedName>
</protein>
<reference evidence="2" key="1">
    <citation type="submission" date="2021-04" db="EMBL/GenBank/DDBJ databases">
        <title>Draft genome sequence of Xylanibacillus composti strain K13.</title>
        <authorList>
            <person name="Uke A."/>
            <person name="Chhe C."/>
            <person name="Baramee S."/>
            <person name="Kosugi A."/>
        </authorList>
    </citation>
    <scope>NUCLEOTIDE SEQUENCE</scope>
    <source>
        <strain evidence="2">K13</strain>
    </source>
</reference>
<organism evidence="2 3">
    <name type="scientific">Xylanibacillus composti</name>
    <dbReference type="NCBI Taxonomy" id="1572762"/>
    <lineage>
        <taxon>Bacteria</taxon>
        <taxon>Bacillati</taxon>
        <taxon>Bacillota</taxon>
        <taxon>Bacilli</taxon>
        <taxon>Bacillales</taxon>
        <taxon>Paenibacillaceae</taxon>
        <taxon>Xylanibacillus</taxon>
    </lineage>
</organism>
<dbReference type="AlphaFoldDB" id="A0A8J4H1P6"/>
<dbReference type="RefSeq" id="WP_213412075.1">
    <property type="nucleotide sequence ID" value="NZ_BOVK01000026.1"/>
</dbReference>
<sequence length="105" mass="12214">MTESQEAASREVLDKAKRRKQPQKRARQRRSSRSVIYIGPNLRGLAQYTVFRDEVPPPVRQMIDKQPEIRRLIVSISQIGAAAERMERTGTLENKAYHQLRKDVK</sequence>
<accession>A0A8J4H1P6</accession>
<dbReference type="EMBL" id="BOVK01000026">
    <property type="protein sequence ID" value="GIQ69269.1"/>
    <property type="molecule type" value="Genomic_DNA"/>
</dbReference>
<evidence type="ECO:0000313" key="3">
    <source>
        <dbReference type="Proteomes" id="UP000677918"/>
    </source>
</evidence>
<keyword evidence="3" id="KW-1185">Reference proteome</keyword>
<proteinExistence type="predicted"/>